<evidence type="ECO:0000313" key="2">
    <source>
        <dbReference type="Proteomes" id="UP000193648"/>
    </source>
</evidence>
<gene>
    <name evidence="1" type="ORF">BCR41DRAFT_393903</name>
</gene>
<accession>A0A1Y2GWH0</accession>
<protein>
    <submittedName>
        <fullName evidence="1">Uncharacterized protein</fullName>
    </submittedName>
</protein>
<dbReference type="InParanoid" id="A0A1Y2GWH0"/>
<proteinExistence type="predicted"/>
<organism evidence="1 2">
    <name type="scientific">Lobosporangium transversale</name>
    <dbReference type="NCBI Taxonomy" id="64571"/>
    <lineage>
        <taxon>Eukaryota</taxon>
        <taxon>Fungi</taxon>
        <taxon>Fungi incertae sedis</taxon>
        <taxon>Mucoromycota</taxon>
        <taxon>Mortierellomycotina</taxon>
        <taxon>Mortierellomycetes</taxon>
        <taxon>Mortierellales</taxon>
        <taxon>Mortierellaceae</taxon>
        <taxon>Lobosporangium</taxon>
    </lineage>
</organism>
<name>A0A1Y2GWH0_9FUNG</name>
<comment type="caution">
    <text evidence="1">The sequence shown here is derived from an EMBL/GenBank/DDBJ whole genome shotgun (WGS) entry which is preliminary data.</text>
</comment>
<dbReference type="AlphaFoldDB" id="A0A1Y2GWH0"/>
<evidence type="ECO:0000313" key="1">
    <source>
        <dbReference type="EMBL" id="ORZ24948.1"/>
    </source>
</evidence>
<keyword evidence="2" id="KW-1185">Reference proteome</keyword>
<reference evidence="1 2" key="1">
    <citation type="submission" date="2016-07" db="EMBL/GenBank/DDBJ databases">
        <title>Pervasive Adenine N6-methylation of Active Genes in Fungi.</title>
        <authorList>
            <consortium name="DOE Joint Genome Institute"/>
            <person name="Mondo S.J."/>
            <person name="Dannebaum R.O."/>
            <person name="Kuo R.C."/>
            <person name="Labutti K."/>
            <person name="Haridas S."/>
            <person name="Kuo A."/>
            <person name="Salamov A."/>
            <person name="Ahrendt S.R."/>
            <person name="Lipzen A."/>
            <person name="Sullivan W."/>
            <person name="Andreopoulos W.B."/>
            <person name="Clum A."/>
            <person name="Lindquist E."/>
            <person name="Daum C."/>
            <person name="Ramamoorthy G.K."/>
            <person name="Gryganskyi A."/>
            <person name="Culley D."/>
            <person name="Magnuson J.K."/>
            <person name="James T.Y."/>
            <person name="O'Malley M.A."/>
            <person name="Stajich J.E."/>
            <person name="Spatafora J.W."/>
            <person name="Visel A."/>
            <person name="Grigoriev I.V."/>
        </authorList>
    </citation>
    <scope>NUCLEOTIDE SEQUENCE [LARGE SCALE GENOMIC DNA]</scope>
    <source>
        <strain evidence="1 2">NRRL 3116</strain>
    </source>
</reference>
<dbReference type="GeneID" id="33570440"/>
<dbReference type="Proteomes" id="UP000193648">
    <property type="component" value="Unassembled WGS sequence"/>
</dbReference>
<dbReference type="EMBL" id="MCFF01000008">
    <property type="protein sequence ID" value="ORZ24948.1"/>
    <property type="molecule type" value="Genomic_DNA"/>
</dbReference>
<dbReference type="OrthoDB" id="5563272at2759"/>
<dbReference type="RefSeq" id="XP_021883929.1">
    <property type="nucleotide sequence ID" value="XM_022028597.1"/>
</dbReference>
<sequence length="80" mass="8821">MASDVPVLKLVNFWVNKAVTETLLSSAKFHEFAAKTHHHVSSIQKNAAPLIKEGTNTASVFAKAFKETIIKESENIAKKK</sequence>